<proteinExistence type="predicted"/>
<evidence type="ECO:0000256" key="1">
    <source>
        <dbReference type="SAM" id="MobiDB-lite"/>
    </source>
</evidence>
<protein>
    <submittedName>
        <fullName evidence="2">Uncharacterized protein</fullName>
    </submittedName>
</protein>
<dbReference type="OrthoDB" id="3159295at2759"/>
<evidence type="ECO:0000313" key="3">
    <source>
        <dbReference type="Proteomes" id="UP000807353"/>
    </source>
</evidence>
<feature type="region of interest" description="Disordered" evidence="1">
    <location>
        <begin position="315"/>
        <end position="344"/>
    </location>
</feature>
<dbReference type="EMBL" id="MU150297">
    <property type="protein sequence ID" value="KAF9460534.1"/>
    <property type="molecule type" value="Genomic_DNA"/>
</dbReference>
<comment type="caution">
    <text evidence="2">The sequence shown here is derived from an EMBL/GenBank/DDBJ whole genome shotgun (WGS) entry which is preliminary data.</text>
</comment>
<dbReference type="AlphaFoldDB" id="A0A9P5Y0Q4"/>
<keyword evidence="3" id="KW-1185">Reference proteome</keyword>
<evidence type="ECO:0000313" key="2">
    <source>
        <dbReference type="EMBL" id="KAF9460534.1"/>
    </source>
</evidence>
<accession>A0A9P5Y0Q4</accession>
<sequence length="370" mass="41309">MKSPTLRSRPITSLPSPRVPTEIIDRILEFALAFSSSTLHVPDFGSIASVTLASVNFRQIALRQYFHHVTLETRLHWKGLFSLLEVQECDSRYTPSNNMYRSLCASSKILSYNPTRLNYLNNLHTLSIDFAQEGLSTQHPCIKSLLENLELASISLKLTSLTLSNLPRIDVVLLKLIARSFPRLMDLYLSCTERLEFSCCWSCFEDSLGCTIHSPIPDDYFEVSDLASAFACALKPLTCLTHLHLGIFLSDDQLLYAHIAHSLGDEENMGLVDNSGQLEDVRTRELKASIVIAQKLKAIKSIGWSSFFTGMPGPSKPAGDVVGEPVPKNDASSGDCGDNETENSEITKDMKTTIWVLRTNGRVRVRRTPW</sequence>
<dbReference type="Proteomes" id="UP000807353">
    <property type="component" value="Unassembled WGS sequence"/>
</dbReference>
<gene>
    <name evidence="2" type="ORF">BDZ94DRAFT_1283902</name>
</gene>
<organism evidence="2 3">
    <name type="scientific">Collybia nuda</name>
    <dbReference type="NCBI Taxonomy" id="64659"/>
    <lineage>
        <taxon>Eukaryota</taxon>
        <taxon>Fungi</taxon>
        <taxon>Dikarya</taxon>
        <taxon>Basidiomycota</taxon>
        <taxon>Agaricomycotina</taxon>
        <taxon>Agaricomycetes</taxon>
        <taxon>Agaricomycetidae</taxon>
        <taxon>Agaricales</taxon>
        <taxon>Tricholomatineae</taxon>
        <taxon>Clitocybaceae</taxon>
        <taxon>Collybia</taxon>
    </lineage>
</organism>
<name>A0A9P5Y0Q4_9AGAR</name>
<reference evidence="2" key="1">
    <citation type="submission" date="2020-11" db="EMBL/GenBank/DDBJ databases">
        <authorList>
            <consortium name="DOE Joint Genome Institute"/>
            <person name="Ahrendt S."/>
            <person name="Riley R."/>
            <person name="Andreopoulos W."/>
            <person name="Labutti K."/>
            <person name="Pangilinan J."/>
            <person name="Ruiz-Duenas F.J."/>
            <person name="Barrasa J.M."/>
            <person name="Sanchez-Garcia M."/>
            <person name="Camarero S."/>
            <person name="Miyauchi S."/>
            <person name="Serrano A."/>
            <person name="Linde D."/>
            <person name="Babiker R."/>
            <person name="Drula E."/>
            <person name="Ayuso-Fernandez I."/>
            <person name="Pacheco R."/>
            <person name="Padilla G."/>
            <person name="Ferreira P."/>
            <person name="Barriuso J."/>
            <person name="Kellner H."/>
            <person name="Castanera R."/>
            <person name="Alfaro M."/>
            <person name="Ramirez L."/>
            <person name="Pisabarro A.G."/>
            <person name="Kuo A."/>
            <person name="Tritt A."/>
            <person name="Lipzen A."/>
            <person name="He G."/>
            <person name="Yan M."/>
            <person name="Ng V."/>
            <person name="Cullen D."/>
            <person name="Martin F."/>
            <person name="Rosso M.-N."/>
            <person name="Henrissat B."/>
            <person name="Hibbett D."/>
            <person name="Martinez A.T."/>
            <person name="Grigoriev I.V."/>
        </authorList>
    </citation>
    <scope>NUCLEOTIDE SEQUENCE</scope>
    <source>
        <strain evidence="2">CBS 247.69</strain>
    </source>
</reference>